<evidence type="ECO:0000259" key="8">
    <source>
        <dbReference type="PROSITE" id="PS50157"/>
    </source>
</evidence>
<keyword evidence="4" id="KW-0862">Zinc</keyword>
<dbReference type="GO" id="GO:0009788">
    <property type="term" value="P:negative regulation of abscisic acid-activated signaling pathway"/>
    <property type="evidence" value="ECO:0007669"/>
    <property type="project" value="InterPro"/>
</dbReference>
<feature type="region of interest" description="Disordered" evidence="7">
    <location>
        <begin position="68"/>
        <end position="95"/>
    </location>
</feature>
<dbReference type="Gene3D" id="3.30.160.60">
    <property type="entry name" value="Classic Zinc Finger"/>
    <property type="match status" value="1"/>
</dbReference>
<evidence type="ECO:0000256" key="4">
    <source>
        <dbReference type="ARBA" id="ARBA00022833"/>
    </source>
</evidence>
<evidence type="ECO:0000256" key="6">
    <source>
        <dbReference type="PROSITE-ProRule" id="PRU00042"/>
    </source>
</evidence>
<evidence type="ECO:0000256" key="3">
    <source>
        <dbReference type="ARBA" id="ARBA00022771"/>
    </source>
</evidence>
<dbReference type="AlphaFoldDB" id="A0AAV7F568"/>
<keyword evidence="10" id="KW-1185">Reference proteome</keyword>
<dbReference type="PANTHER" id="PTHR47287">
    <property type="entry name" value="C2H2 AND C2HC ZINC FINGERS SUPERFAMILY PROTEIN"/>
    <property type="match status" value="1"/>
</dbReference>
<dbReference type="PROSITE" id="PS50157">
    <property type="entry name" value="ZINC_FINGER_C2H2_2"/>
    <property type="match status" value="1"/>
</dbReference>
<evidence type="ECO:0000256" key="5">
    <source>
        <dbReference type="ARBA" id="ARBA00023242"/>
    </source>
</evidence>
<keyword evidence="2" id="KW-0479">Metal-binding</keyword>
<evidence type="ECO:0000256" key="1">
    <source>
        <dbReference type="ARBA" id="ARBA00004123"/>
    </source>
</evidence>
<evidence type="ECO:0000256" key="2">
    <source>
        <dbReference type="ARBA" id="ARBA00022723"/>
    </source>
</evidence>
<dbReference type="GO" id="GO:0005634">
    <property type="term" value="C:nucleus"/>
    <property type="evidence" value="ECO:0007669"/>
    <property type="project" value="UniProtKB-SubCell"/>
</dbReference>
<reference evidence="9 10" key="1">
    <citation type="submission" date="2021-07" db="EMBL/GenBank/DDBJ databases">
        <title>The Aristolochia fimbriata genome: insights into angiosperm evolution, floral development and chemical biosynthesis.</title>
        <authorList>
            <person name="Jiao Y."/>
        </authorList>
    </citation>
    <scope>NUCLEOTIDE SEQUENCE [LARGE SCALE GENOMIC DNA]</scope>
    <source>
        <strain evidence="9">IBCAS-2021</strain>
        <tissue evidence="9">Leaf</tissue>
    </source>
</reference>
<dbReference type="InterPro" id="IPR044246">
    <property type="entry name" value="ZFP3-like"/>
</dbReference>
<feature type="compositionally biased region" description="Low complexity" evidence="7">
    <location>
        <begin position="70"/>
        <end position="90"/>
    </location>
</feature>
<dbReference type="EMBL" id="JAINDJ010000002">
    <property type="protein sequence ID" value="KAG9456262.1"/>
    <property type="molecule type" value="Genomic_DNA"/>
</dbReference>
<accession>A0AAV7F568</accession>
<keyword evidence="5" id="KW-0539">Nucleus</keyword>
<feature type="domain" description="C2H2-type" evidence="8">
    <location>
        <begin position="100"/>
        <end position="127"/>
    </location>
</feature>
<feature type="compositionally biased region" description="Polar residues" evidence="7">
    <location>
        <begin position="1"/>
        <end position="20"/>
    </location>
</feature>
<dbReference type="GO" id="GO:0008270">
    <property type="term" value="F:zinc ion binding"/>
    <property type="evidence" value="ECO:0007669"/>
    <property type="project" value="UniProtKB-KW"/>
</dbReference>
<dbReference type="SUPFAM" id="SSF57667">
    <property type="entry name" value="beta-beta-alpha zinc fingers"/>
    <property type="match status" value="1"/>
</dbReference>
<dbReference type="FunFam" id="3.30.160.60:FF:001366">
    <property type="entry name" value="Zinc finger protein 2"/>
    <property type="match status" value="1"/>
</dbReference>
<dbReference type="PROSITE" id="PS00028">
    <property type="entry name" value="ZINC_FINGER_C2H2_1"/>
    <property type="match status" value="1"/>
</dbReference>
<gene>
    <name evidence="9" type="ORF">H6P81_000770</name>
</gene>
<organism evidence="9 10">
    <name type="scientific">Aristolochia fimbriata</name>
    <name type="common">White veined hardy Dutchman's pipe vine</name>
    <dbReference type="NCBI Taxonomy" id="158543"/>
    <lineage>
        <taxon>Eukaryota</taxon>
        <taxon>Viridiplantae</taxon>
        <taxon>Streptophyta</taxon>
        <taxon>Embryophyta</taxon>
        <taxon>Tracheophyta</taxon>
        <taxon>Spermatophyta</taxon>
        <taxon>Magnoliopsida</taxon>
        <taxon>Magnoliidae</taxon>
        <taxon>Piperales</taxon>
        <taxon>Aristolochiaceae</taxon>
        <taxon>Aristolochia</taxon>
    </lineage>
</organism>
<dbReference type="InterPro" id="IPR036236">
    <property type="entry name" value="Znf_C2H2_sf"/>
</dbReference>
<protein>
    <recommendedName>
        <fullName evidence="8">C2H2-type domain-containing protein</fullName>
    </recommendedName>
</protein>
<dbReference type="PANTHER" id="PTHR47287:SF15">
    <property type="entry name" value="ZINC FINGER PROTEIN 3-LIKE"/>
    <property type="match status" value="1"/>
</dbReference>
<evidence type="ECO:0000256" key="7">
    <source>
        <dbReference type="SAM" id="MobiDB-lite"/>
    </source>
</evidence>
<dbReference type="Proteomes" id="UP000825729">
    <property type="component" value="Unassembled WGS sequence"/>
</dbReference>
<evidence type="ECO:0000313" key="9">
    <source>
        <dbReference type="EMBL" id="KAG9456262.1"/>
    </source>
</evidence>
<evidence type="ECO:0000313" key="10">
    <source>
        <dbReference type="Proteomes" id="UP000825729"/>
    </source>
</evidence>
<comment type="caution">
    <text evidence="9">The sequence shown here is derived from an EMBL/GenBank/DDBJ whole genome shotgun (WGS) entry which is preliminary data.</text>
</comment>
<proteinExistence type="predicted"/>
<name>A0AAV7F568_ARIFI</name>
<dbReference type="InterPro" id="IPR013087">
    <property type="entry name" value="Znf_C2H2_type"/>
</dbReference>
<keyword evidence="3 6" id="KW-0863">Zinc-finger</keyword>
<comment type="subcellular location">
    <subcellularLocation>
        <location evidence="1">Nucleus</location>
    </subcellularLocation>
</comment>
<sequence>MESFCTDPTLSSETSSVSNNAEEKLKEKVVVVVEGEQHDLQQQPCLALDLTLSGSSMLELNLIDRFKEGPSQQQSSSPSEARPSAAASAAGNTDSEPRVFSCNYCQRKFFSSQALGGHQNAHKRERTLAKRGQRVAAFDHYPYMHPSPRYPAAISSLPLHGIHASHPILSEHKGFQRPPNYYSPVSPPPPGLPYAHHGWSRPWLDQQPAIGRLAADVSAGSRGAAAPRFEGSFGFRNFAVPPAAVPEEQGFWVGGSRLKGVNQQEEAKKLDLSLKL</sequence>
<feature type="region of interest" description="Disordered" evidence="7">
    <location>
        <begin position="1"/>
        <end position="22"/>
    </location>
</feature>